<proteinExistence type="predicted"/>
<organism evidence="2 3">
    <name type="scientific">Solanum commersonii</name>
    <name type="common">Commerson's wild potato</name>
    <name type="synonym">Commerson's nightshade</name>
    <dbReference type="NCBI Taxonomy" id="4109"/>
    <lineage>
        <taxon>Eukaryota</taxon>
        <taxon>Viridiplantae</taxon>
        <taxon>Streptophyta</taxon>
        <taxon>Embryophyta</taxon>
        <taxon>Tracheophyta</taxon>
        <taxon>Spermatophyta</taxon>
        <taxon>Magnoliopsida</taxon>
        <taxon>eudicotyledons</taxon>
        <taxon>Gunneridae</taxon>
        <taxon>Pentapetalae</taxon>
        <taxon>asterids</taxon>
        <taxon>lamiids</taxon>
        <taxon>Solanales</taxon>
        <taxon>Solanaceae</taxon>
        <taxon>Solanoideae</taxon>
        <taxon>Solaneae</taxon>
        <taxon>Solanum</taxon>
    </lineage>
</organism>
<feature type="compositionally biased region" description="Polar residues" evidence="1">
    <location>
        <begin position="15"/>
        <end position="28"/>
    </location>
</feature>
<comment type="caution">
    <text evidence="2">The sequence shown here is derived from an EMBL/GenBank/DDBJ whole genome shotgun (WGS) entry which is preliminary data.</text>
</comment>
<dbReference type="AlphaFoldDB" id="A0A9J5WJR7"/>
<gene>
    <name evidence="2" type="ORF">H5410_055912</name>
</gene>
<feature type="region of interest" description="Disordered" evidence="1">
    <location>
        <begin position="1"/>
        <end position="97"/>
    </location>
</feature>
<protein>
    <submittedName>
        <fullName evidence="2">Uncharacterized protein</fullName>
    </submittedName>
</protein>
<evidence type="ECO:0000256" key="1">
    <source>
        <dbReference type="SAM" id="MobiDB-lite"/>
    </source>
</evidence>
<dbReference type="OrthoDB" id="1321534at2759"/>
<keyword evidence="3" id="KW-1185">Reference proteome</keyword>
<evidence type="ECO:0000313" key="3">
    <source>
        <dbReference type="Proteomes" id="UP000824120"/>
    </source>
</evidence>
<dbReference type="Proteomes" id="UP000824120">
    <property type="component" value="Chromosome 11"/>
</dbReference>
<name>A0A9J5WJR7_SOLCO</name>
<evidence type="ECO:0000313" key="2">
    <source>
        <dbReference type="EMBL" id="KAG5575778.1"/>
    </source>
</evidence>
<sequence>MAVLDFPDSMGVSYSEHSTSTNKPTQVISKEISGFEDFSSKPPDQILRRARRVSSTSSTPPPKRRKKVDLAKTKNSTGNVPDLHGLSSEPKEKEDIPDIEEVDKRFDDLEVLIKNNHRDLMKAIRKLKWKNISAISIPITKEELVKEPHVNQPQTLKQFVEQPMSPIDMEFSNNDLDDNVDDSNTSTSISFGTHESIDALIFWPSNSFDCSTMECCQI</sequence>
<dbReference type="EMBL" id="JACXVP010000011">
    <property type="protein sequence ID" value="KAG5575778.1"/>
    <property type="molecule type" value="Genomic_DNA"/>
</dbReference>
<accession>A0A9J5WJR7</accession>
<reference evidence="2 3" key="1">
    <citation type="submission" date="2020-09" db="EMBL/GenBank/DDBJ databases">
        <title>De no assembly of potato wild relative species, Solanum commersonii.</title>
        <authorList>
            <person name="Cho K."/>
        </authorList>
    </citation>
    <scope>NUCLEOTIDE SEQUENCE [LARGE SCALE GENOMIC DNA]</scope>
    <source>
        <strain evidence="2">LZ3.2</strain>
        <tissue evidence="2">Leaf</tissue>
    </source>
</reference>